<accession>A0A8S5M5J1</accession>
<name>A0A8S5M5J1_9CAUD</name>
<protein>
    <submittedName>
        <fullName evidence="1">Hydrolase</fullName>
    </submittedName>
</protein>
<organism evidence="1">
    <name type="scientific">Podoviridae sp. ctaNW81</name>
    <dbReference type="NCBI Taxonomy" id="2826562"/>
    <lineage>
        <taxon>Viruses</taxon>
        <taxon>Duplodnaviria</taxon>
        <taxon>Heunggongvirae</taxon>
        <taxon>Uroviricota</taxon>
        <taxon>Caudoviricetes</taxon>
    </lineage>
</organism>
<keyword evidence="1" id="KW-0378">Hydrolase</keyword>
<dbReference type="InterPro" id="IPR011856">
    <property type="entry name" value="tRNA_endonuc-like_dom_sf"/>
</dbReference>
<proteinExistence type="predicted"/>
<dbReference type="GO" id="GO:0003676">
    <property type="term" value="F:nucleic acid binding"/>
    <property type="evidence" value="ECO:0007669"/>
    <property type="project" value="InterPro"/>
</dbReference>
<dbReference type="Gene3D" id="3.40.1350.10">
    <property type="match status" value="1"/>
</dbReference>
<evidence type="ECO:0000313" key="1">
    <source>
        <dbReference type="EMBL" id="DAD77486.1"/>
    </source>
</evidence>
<dbReference type="EMBL" id="BK014826">
    <property type="protein sequence ID" value="DAD77486.1"/>
    <property type="molecule type" value="Genomic_DNA"/>
</dbReference>
<reference evidence="1" key="1">
    <citation type="journal article" date="2021" name="Proc. Natl. Acad. Sci. U.S.A.">
        <title>A Catalog of Tens of Thousands of Viruses from Human Metagenomes Reveals Hidden Associations with Chronic Diseases.</title>
        <authorList>
            <person name="Tisza M.J."/>
            <person name="Buck C.B."/>
        </authorList>
    </citation>
    <scope>NUCLEOTIDE SEQUENCE</scope>
    <source>
        <strain evidence="1">CtaNW81</strain>
    </source>
</reference>
<dbReference type="GO" id="GO:0016787">
    <property type="term" value="F:hydrolase activity"/>
    <property type="evidence" value="ECO:0007669"/>
    <property type="project" value="UniProtKB-KW"/>
</dbReference>
<sequence>MSTERESKLQSRILQIVRKNGGYIYKNAQNMYTEKGRPDLCACIPTKLSTLARMFGEDATVGIFVGLELKREGHLNEVSDAQLIVGNKIKQAAGLWFAIDDSDIVEALMKRLTEGVCNTKNT</sequence>